<keyword evidence="2" id="KW-1277">Toxin-antitoxin system</keyword>
<evidence type="ECO:0000256" key="4">
    <source>
        <dbReference type="ARBA" id="ARBA00022723"/>
    </source>
</evidence>
<dbReference type="RefSeq" id="WP_188763414.1">
    <property type="nucleotide sequence ID" value="NZ_BMKK01000001.1"/>
</dbReference>
<keyword evidence="3" id="KW-0540">Nuclease</keyword>
<reference evidence="9" key="2">
    <citation type="submission" date="2020-09" db="EMBL/GenBank/DDBJ databases">
        <authorList>
            <person name="Sun Q."/>
            <person name="Zhou Y."/>
        </authorList>
    </citation>
    <scope>NUCLEOTIDE SEQUENCE</scope>
    <source>
        <strain evidence="9">CGMCC 1.15958</strain>
    </source>
</reference>
<evidence type="ECO:0000256" key="7">
    <source>
        <dbReference type="ARBA" id="ARBA00038093"/>
    </source>
</evidence>
<dbReference type="GO" id="GO:0046872">
    <property type="term" value="F:metal ion binding"/>
    <property type="evidence" value="ECO:0007669"/>
    <property type="project" value="UniProtKB-KW"/>
</dbReference>
<dbReference type="GO" id="GO:0016787">
    <property type="term" value="F:hydrolase activity"/>
    <property type="evidence" value="ECO:0007669"/>
    <property type="project" value="UniProtKB-KW"/>
</dbReference>
<dbReference type="CDD" id="cd18741">
    <property type="entry name" value="PIN_VapC4-5_FitB-like"/>
    <property type="match status" value="1"/>
</dbReference>
<keyword evidence="5" id="KW-0378">Hydrolase</keyword>
<evidence type="ECO:0000256" key="2">
    <source>
        <dbReference type="ARBA" id="ARBA00022649"/>
    </source>
</evidence>
<dbReference type="GO" id="GO:0004518">
    <property type="term" value="F:nuclease activity"/>
    <property type="evidence" value="ECO:0007669"/>
    <property type="project" value="UniProtKB-KW"/>
</dbReference>
<evidence type="ECO:0000313" key="9">
    <source>
        <dbReference type="EMBL" id="GGD40091.1"/>
    </source>
</evidence>
<dbReference type="SUPFAM" id="SSF88723">
    <property type="entry name" value="PIN domain-like"/>
    <property type="match status" value="1"/>
</dbReference>
<feature type="domain" description="PIN" evidence="8">
    <location>
        <begin position="2"/>
        <end position="107"/>
    </location>
</feature>
<dbReference type="InterPro" id="IPR002716">
    <property type="entry name" value="PIN_dom"/>
</dbReference>
<evidence type="ECO:0000313" key="10">
    <source>
        <dbReference type="Proteomes" id="UP000609064"/>
    </source>
</evidence>
<dbReference type="PANTHER" id="PTHR33653:SF1">
    <property type="entry name" value="RIBONUCLEASE VAPC2"/>
    <property type="match status" value="1"/>
</dbReference>
<keyword evidence="4" id="KW-0479">Metal-binding</keyword>
<reference evidence="9" key="1">
    <citation type="journal article" date="2014" name="Int. J. Syst. Evol. Microbiol.">
        <title>Complete genome sequence of Corynebacterium casei LMG S-19264T (=DSM 44701T), isolated from a smear-ripened cheese.</title>
        <authorList>
            <consortium name="US DOE Joint Genome Institute (JGI-PGF)"/>
            <person name="Walter F."/>
            <person name="Albersmeier A."/>
            <person name="Kalinowski J."/>
            <person name="Ruckert C."/>
        </authorList>
    </citation>
    <scope>NUCLEOTIDE SEQUENCE</scope>
    <source>
        <strain evidence="9">CGMCC 1.15958</strain>
    </source>
</reference>
<dbReference type="InterPro" id="IPR050556">
    <property type="entry name" value="Type_II_TA_system_RNase"/>
</dbReference>
<gene>
    <name evidence="9" type="ORF">GCM10011514_00210</name>
</gene>
<dbReference type="AlphaFoldDB" id="A0A916YD48"/>
<comment type="cofactor">
    <cofactor evidence="1">
        <name>Mg(2+)</name>
        <dbReference type="ChEBI" id="CHEBI:18420"/>
    </cofactor>
</comment>
<evidence type="ECO:0000256" key="5">
    <source>
        <dbReference type="ARBA" id="ARBA00022801"/>
    </source>
</evidence>
<dbReference type="Gene3D" id="3.40.50.1010">
    <property type="entry name" value="5'-nuclease"/>
    <property type="match status" value="1"/>
</dbReference>
<evidence type="ECO:0000256" key="6">
    <source>
        <dbReference type="ARBA" id="ARBA00022842"/>
    </source>
</evidence>
<accession>A0A916YD48</accession>
<evidence type="ECO:0000256" key="3">
    <source>
        <dbReference type="ARBA" id="ARBA00022722"/>
    </source>
</evidence>
<dbReference type="Pfam" id="PF01850">
    <property type="entry name" value="PIN"/>
    <property type="match status" value="1"/>
</dbReference>
<dbReference type="EMBL" id="BMKK01000001">
    <property type="protein sequence ID" value="GGD40091.1"/>
    <property type="molecule type" value="Genomic_DNA"/>
</dbReference>
<dbReference type="Proteomes" id="UP000609064">
    <property type="component" value="Unassembled WGS sequence"/>
</dbReference>
<proteinExistence type="inferred from homology"/>
<organism evidence="9 10">
    <name type="scientific">Emticicia aquatilis</name>
    <dbReference type="NCBI Taxonomy" id="1537369"/>
    <lineage>
        <taxon>Bacteria</taxon>
        <taxon>Pseudomonadati</taxon>
        <taxon>Bacteroidota</taxon>
        <taxon>Cytophagia</taxon>
        <taxon>Cytophagales</taxon>
        <taxon>Leadbetterellaceae</taxon>
        <taxon>Emticicia</taxon>
    </lineage>
</organism>
<dbReference type="InterPro" id="IPR029060">
    <property type="entry name" value="PIN-like_dom_sf"/>
</dbReference>
<name>A0A916YD48_9BACT</name>
<protein>
    <recommendedName>
        <fullName evidence="8">PIN domain-containing protein</fullName>
    </recommendedName>
</protein>
<comment type="caution">
    <text evidence="9">The sequence shown here is derived from an EMBL/GenBank/DDBJ whole genome shotgun (WGS) entry which is preliminary data.</text>
</comment>
<evidence type="ECO:0000259" key="8">
    <source>
        <dbReference type="Pfam" id="PF01850"/>
    </source>
</evidence>
<keyword evidence="10" id="KW-1185">Reference proteome</keyword>
<keyword evidence="6" id="KW-0460">Magnesium</keyword>
<comment type="similarity">
    <text evidence="7">Belongs to the PINc/VapC protein family.</text>
</comment>
<dbReference type="PANTHER" id="PTHR33653">
    <property type="entry name" value="RIBONUCLEASE VAPC2"/>
    <property type="match status" value="1"/>
</dbReference>
<evidence type="ECO:0000256" key="1">
    <source>
        <dbReference type="ARBA" id="ARBA00001946"/>
    </source>
</evidence>
<sequence>MILCDTNIIFEIFRGNSIVVSELEKIGYENLAICDVTIGEIYFGMRKGEEKQTKKLIRQFNRYSITKDASKIFVQIMSDLSSRQIGIPDALIAAIAKANSLEVLTLNLSDFTLVEDLKIYRPSQKLINY</sequence>